<dbReference type="InterPro" id="IPR016181">
    <property type="entry name" value="Acyl_CoA_acyltransferase"/>
</dbReference>
<dbReference type="Proteomes" id="UP000199095">
    <property type="component" value="Unassembled WGS sequence"/>
</dbReference>
<proteinExistence type="predicted"/>
<organism evidence="2 3">
    <name type="scientific">Salinibacillus kushneri</name>
    <dbReference type="NCBI Taxonomy" id="237682"/>
    <lineage>
        <taxon>Bacteria</taxon>
        <taxon>Bacillati</taxon>
        <taxon>Bacillota</taxon>
        <taxon>Bacilli</taxon>
        <taxon>Bacillales</taxon>
        <taxon>Bacillaceae</taxon>
        <taxon>Salinibacillus</taxon>
    </lineage>
</organism>
<gene>
    <name evidence="2" type="ORF">SAMN05421676_1063</name>
</gene>
<evidence type="ECO:0000259" key="1">
    <source>
        <dbReference type="PROSITE" id="PS51186"/>
    </source>
</evidence>
<reference evidence="3" key="1">
    <citation type="submission" date="2016-10" db="EMBL/GenBank/DDBJ databases">
        <authorList>
            <person name="Varghese N."/>
            <person name="Submissions S."/>
        </authorList>
    </citation>
    <scope>NUCLEOTIDE SEQUENCE [LARGE SCALE GENOMIC DNA]</scope>
    <source>
        <strain evidence="3">CGMCC 1.3566</strain>
    </source>
</reference>
<keyword evidence="2" id="KW-0808">Transferase</keyword>
<dbReference type="SUPFAM" id="SSF55729">
    <property type="entry name" value="Acyl-CoA N-acyltransferases (Nat)"/>
    <property type="match status" value="1"/>
</dbReference>
<accession>A0A1I0FNT6</accession>
<feature type="domain" description="N-acetyltransferase" evidence="1">
    <location>
        <begin position="2"/>
        <end position="154"/>
    </location>
</feature>
<dbReference type="Gene3D" id="3.40.630.30">
    <property type="match status" value="1"/>
</dbReference>
<evidence type="ECO:0000313" key="3">
    <source>
        <dbReference type="Proteomes" id="UP000199095"/>
    </source>
</evidence>
<keyword evidence="3" id="KW-1185">Reference proteome</keyword>
<evidence type="ECO:0000313" key="2">
    <source>
        <dbReference type="EMBL" id="SET59166.1"/>
    </source>
</evidence>
<dbReference type="PROSITE" id="PS51186">
    <property type="entry name" value="GNAT"/>
    <property type="match status" value="1"/>
</dbReference>
<dbReference type="InterPro" id="IPR000182">
    <property type="entry name" value="GNAT_dom"/>
</dbReference>
<protein>
    <submittedName>
        <fullName evidence="2">Acetyltransferase (GNAT) family protein</fullName>
    </submittedName>
</protein>
<dbReference type="EMBL" id="FOHJ01000006">
    <property type="protein sequence ID" value="SET59166.1"/>
    <property type="molecule type" value="Genomic_DNA"/>
</dbReference>
<dbReference type="CDD" id="cd04301">
    <property type="entry name" value="NAT_SF"/>
    <property type="match status" value="1"/>
</dbReference>
<dbReference type="AlphaFoldDB" id="A0A1I0FNT6"/>
<dbReference type="STRING" id="237682.SAMN05421676_1063"/>
<dbReference type="RefSeq" id="WP_342732348.1">
    <property type="nucleotide sequence ID" value="NZ_FOHJ01000006.1"/>
</dbReference>
<dbReference type="GO" id="GO:0016747">
    <property type="term" value="F:acyltransferase activity, transferring groups other than amino-acyl groups"/>
    <property type="evidence" value="ECO:0007669"/>
    <property type="project" value="InterPro"/>
</dbReference>
<dbReference type="Pfam" id="PF00583">
    <property type="entry name" value="Acetyltransf_1"/>
    <property type="match status" value="1"/>
</dbReference>
<name>A0A1I0FNT6_9BACI</name>
<sequence>MIQFEKINIDKHRDYVIQFRKDSFVISFGNDSNFDEGDYLRWLEEKIVEYPEGFVIVREGDQYIGQLELSIRNYENKSIGYVHLYYLIPEKRGKGKGQNLHDYVKQFFKSHNIQEFHLRVSPTNTIAMRFYHKMGIKVMGPELGGKVIRMKGYY</sequence>